<feature type="region of interest" description="Disordered" evidence="1">
    <location>
        <begin position="152"/>
        <end position="188"/>
    </location>
</feature>
<dbReference type="Gene3D" id="3.60.10.10">
    <property type="entry name" value="Endonuclease/exonuclease/phosphatase"/>
    <property type="match status" value="1"/>
</dbReference>
<gene>
    <name evidence="2" type="ORF">R1sor_017261</name>
</gene>
<protein>
    <submittedName>
        <fullName evidence="2">Uncharacterized protein</fullName>
    </submittedName>
</protein>
<keyword evidence="3" id="KW-1185">Reference proteome</keyword>
<sequence>MGAEGQDKAGEKGKLPIDQSRKLPVEGAKISGLEQQLIAALKKVSFNTRDAQNETTVQIETIQELGGKTILMLFKSGEARDDVLKELHPQIRGCVVAHFGWQPEMDAQEFSQTLKLIQIGICEFPKWPKDALPKILAKIGQVENELLKHQFGLREESGSENGGPRAMIDRQDPSEAQDSSARLVPSDDNAAPMLLDSIRFRTPRTECTQKSSVGVPLKKRRVEEQETHLSVEKLKFLVGVTTSNKSVLGTSAVGRKRGVALLVYKDVQVLDSGCNNEGRLIWAKLKKGNEVLSVAFVYAPNETENRLQFWPLLSEALPAGEWVLLGDWNSVSRKSPTRANVSTPTGRKT</sequence>
<evidence type="ECO:0000256" key="1">
    <source>
        <dbReference type="SAM" id="MobiDB-lite"/>
    </source>
</evidence>
<dbReference type="InterPro" id="IPR036691">
    <property type="entry name" value="Endo/exonu/phosph_ase_sf"/>
</dbReference>
<comment type="caution">
    <text evidence="2">The sequence shown here is derived from an EMBL/GenBank/DDBJ whole genome shotgun (WGS) entry which is preliminary data.</text>
</comment>
<name>A0ABD3I9P2_9MARC</name>
<reference evidence="2 3" key="1">
    <citation type="submission" date="2024-09" db="EMBL/GenBank/DDBJ databases">
        <title>Chromosome-scale assembly of Riccia sorocarpa.</title>
        <authorList>
            <person name="Paukszto L."/>
        </authorList>
    </citation>
    <scope>NUCLEOTIDE SEQUENCE [LARGE SCALE GENOMIC DNA]</scope>
    <source>
        <strain evidence="2">LP-2024</strain>
        <tissue evidence="2">Aerial parts of the thallus</tissue>
    </source>
</reference>
<accession>A0ABD3I9P2</accession>
<evidence type="ECO:0000313" key="3">
    <source>
        <dbReference type="Proteomes" id="UP001633002"/>
    </source>
</evidence>
<dbReference type="Proteomes" id="UP001633002">
    <property type="component" value="Unassembled WGS sequence"/>
</dbReference>
<proteinExistence type="predicted"/>
<dbReference type="EMBL" id="JBJQOH010000001">
    <property type="protein sequence ID" value="KAL3699239.1"/>
    <property type="molecule type" value="Genomic_DNA"/>
</dbReference>
<dbReference type="AlphaFoldDB" id="A0ABD3I9P2"/>
<dbReference type="SUPFAM" id="SSF56219">
    <property type="entry name" value="DNase I-like"/>
    <property type="match status" value="1"/>
</dbReference>
<evidence type="ECO:0000313" key="2">
    <source>
        <dbReference type="EMBL" id="KAL3699239.1"/>
    </source>
</evidence>
<organism evidence="2 3">
    <name type="scientific">Riccia sorocarpa</name>
    <dbReference type="NCBI Taxonomy" id="122646"/>
    <lineage>
        <taxon>Eukaryota</taxon>
        <taxon>Viridiplantae</taxon>
        <taxon>Streptophyta</taxon>
        <taxon>Embryophyta</taxon>
        <taxon>Marchantiophyta</taxon>
        <taxon>Marchantiopsida</taxon>
        <taxon>Marchantiidae</taxon>
        <taxon>Marchantiales</taxon>
        <taxon>Ricciaceae</taxon>
        <taxon>Riccia</taxon>
    </lineage>
</organism>